<evidence type="ECO:0000256" key="2">
    <source>
        <dbReference type="SAM" id="MobiDB-lite"/>
    </source>
</evidence>
<evidence type="ECO:0000313" key="3">
    <source>
        <dbReference type="EMBL" id="KAL1514353.1"/>
    </source>
</evidence>
<feature type="compositionally biased region" description="Basic and acidic residues" evidence="2">
    <location>
        <begin position="384"/>
        <end position="396"/>
    </location>
</feature>
<feature type="region of interest" description="Disordered" evidence="2">
    <location>
        <begin position="181"/>
        <end position="204"/>
    </location>
</feature>
<dbReference type="EMBL" id="JBDJPC010000002">
    <property type="protein sequence ID" value="KAL1514353.1"/>
    <property type="molecule type" value="Genomic_DNA"/>
</dbReference>
<gene>
    <name evidence="3" type="ORF">ABEB36_003622</name>
</gene>
<protein>
    <recommendedName>
        <fullName evidence="5">Shugoshin C-terminal domain-containing protein</fullName>
    </recommendedName>
</protein>
<keyword evidence="1" id="KW-0175">Coiled coil</keyword>
<accession>A0ABD1F9V2</accession>
<proteinExistence type="predicted"/>
<feature type="coiled-coil region" evidence="1">
    <location>
        <begin position="40"/>
        <end position="74"/>
    </location>
</feature>
<organism evidence="3 4">
    <name type="scientific">Hypothenemus hampei</name>
    <name type="common">Coffee berry borer</name>
    <dbReference type="NCBI Taxonomy" id="57062"/>
    <lineage>
        <taxon>Eukaryota</taxon>
        <taxon>Metazoa</taxon>
        <taxon>Ecdysozoa</taxon>
        <taxon>Arthropoda</taxon>
        <taxon>Hexapoda</taxon>
        <taxon>Insecta</taxon>
        <taxon>Pterygota</taxon>
        <taxon>Neoptera</taxon>
        <taxon>Endopterygota</taxon>
        <taxon>Coleoptera</taxon>
        <taxon>Polyphaga</taxon>
        <taxon>Cucujiformia</taxon>
        <taxon>Curculionidae</taxon>
        <taxon>Scolytinae</taxon>
        <taxon>Hypothenemus</taxon>
    </lineage>
</organism>
<evidence type="ECO:0008006" key="5">
    <source>
        <dbReference type="Google" id="ProtNLM"/>
    </source>
</evidence>
<comment type="caution">
    <text evidence="3">The sequence shown here is derived from an EMBL/GenBank/DDBJ whole genome shotgun (WGS) entry which is preliminary data.</text>
</comment>
<reference evidence="3 4" key="1">
    <citation type="submission" date="2024-05" db="EMBL/GenBank/DDBJ databases">
        <title>Genetic variation in Jamaican populations of the coffee berry borer (Hypothenemus hampei).</title>
        <authorList>
            <person name="Errbii M."/>
            <person name="Myrie A."/>
        </authorList>
    </citation>
    <scope>NUCLEOTIDE SEQUENCE [LARGE SCALE GENOMIC DNA]</scope>
    <source>
        <strain evidence="3">JA-Hopewell-2020-01-JO</strain>
        <tissue evidence="3">Whole body</tissue>
    </source>
</reference>
<feature type="region of interest" description="Disordered" evidence="2">
    <location>
        <begin position="372"/>
        <end position="454"/>
    </location>
</feature>
<dbReference type="Proteomes" id="UP001566132">
    <property type="component" value="Unassembled WGS sequence"/>
</dbReference>
<name>A0ABD1F9V2_HYPHA</name>
<evidence type="ECO:0000313" key="4">
    <source>
        <dbReference type="Proteomes" id="UP001566132"/>
    </source>
</evidence>
<sequence length="454" mass="51066">MSRPFKRSQGSTSINTSNSLQMDPELSALKSKNLKLTQTYQKSLQDIQMLKNENIRLKQDILTLQEQLSKKESECSCGSAIPDSSSTNNITETIIKFIPELKEALPSFVKLFNFFLLISNTEAPDLRQKPNIQVVTPHTVNGTILNIPPITLNRLASNNSSVTNEQTPNENIQRRMRSLSLEASASTPSPSNNTGDVDMDNFDTEESNQDLADNIMEGGQLSTIMEETNFSIKETRLPEITINLNQLDSDELEASNVSQSSTLTIRNNSEANINLSLRNIESPLNQTDLEQFSPVTNSTTNHQWIPTPSILGDKDSQDQWDQIVYKDENTPDVMLNSMNRISALTVETPRRKKKGKRSSTLSIVLTRLDNCNNVQDNDATNSEKNTDLTNDKEPKSIRSQKYSLTKKHGRSEAGLENSPNNEDNAFGYSDRPKRKSRPKNMKEPSCRVKLRRLK</sequence>
<keyword evidence="4" id="KW-1185">Reference proteome</keyword>
<feature type="compositionally biased region" description="Polar residues" evidence="2">
    <location>
        <begin position="8"/>
        <end position="21"/>
    </location>
</feature>
<evidence type="ECO:0000256" key="1">
    <source>
        <dbReference type="SAM" id="Coils"/>
    </source>
</evidence>
<dbReference type="AlphaFoldDB" id="A0ABD1F9V2"/>
<feature type="compositionally biased region" description="Polar residues" evidence="2">
    <location>
        <begin position="181"/>
        <end position="195"/>
    </location>
</feature>
<feature type="compositionally biased region" description="Polar residues" evidence="2">
    <location>
        <begin position="372"/>
        <end position="383"/>
    </location>
</feature>
<feature type="region of interest" description="Disordered" evidence="2">
    <location>
        <begin position="1"/>
        <end position="22"/>
    </location>
</feature>